<gene>
    <name evidence="2" type="ORF">NDU88_009659</name>
</gene>
<evidence type="ECO:0000256" key="1">
    <source>
        <dbReference type="SAM" id="MobiDB-lite"/>
    </source>
</evidence>
<accession>A0AAV7QVX7</accession>
<reference evidence="2" key="1">
    <citation type="journal article" date="2022" name="bioRxiv">
        <title>Sequencing and chromosome-scale assembly of the giantPleurodeles waltlgenome.</title>
        <authorList>
            <person name="Brown T."/>
            <person name="Elewa A."/>
            <person name="Iarovenko S."/>
            <person name="Subramanian E."/>
            <person name="Araus A.J."/>
            <person name="Petzold A."/>
            <person name="Susuki M."/>
            <person name="Suzuki K.-i.T."/>
            <person name="Hayashi T."/>
            <person name="Toyoda A."/>
            <person name="Oliveira C."/>
            <person name="Osipova E."/>
            <person name="Leigh N.D."/>
            <person name="Simon A."/>
            <person name="Yun M.H."/>
        </authorList>
    </citation>
    <scope>NUCLEOTIDE SEQUENCE</scope>
    <source>
        <strain evidence="2">20211129_DDA</strain>
        <tissue evidence="2">Liver</tissue>
    </source>
</reference>
<evidence type="ECO:0000313" key="3">
    <source>
        <dbReference type="Proteomes" id="UP001066276"/>
    </source>
</evidence>
<sequence>GSANLRKVLMDIRHRPSSSFSHPYSHDPPVLSCDSQHNPSQMPHPSYDVPKPSMVGDARRQP</sequence>
<comment type="caution">
    <text evidence="2">The sequence shown here is derived from an EMBL/GenBank/DDBJ whole genome shotgun (WGS) entry which is preliminary data.</text>
</comment>
<feature type="compositionally biased region" description="Polar residues" evidence="1">
    <location>
        <begin position="33"/>
        <end position="43"/>
    </location>
</feature>
<name>A0AAV7QVX7_PLEWA</name>
<evidence type="ECO:0000313" key="2">
    <source>
        <dbReference type="EMBL" id="KAJ1143350.1"/>
    </source>
</evidence>
<proteinExistence type="predicted"/>
<feature type="non-terminal residue" evidence="2">
    <location>
        <position position="62"/>
    </location>
</feature>
<dbReference type="EMBL" id="JANPWB010000010">
    <property type="protein sequence ID" value="KAJ1143350.1"/>
    <property type="molecule type" value="Genomic_DNA"/>
</dbReference>
<dbReference type="Proteomes" id="UP001066276">
    <property type="component" value="Chromosome 6"/>
</dbReference>
<organism evidence="2 3">
    <name type="scientific">Pleurodeles waltl</name>
    <name type="common">Iberian ribbed newt</name>
    <dbReference type="NCBI Taxonomy" id="8319"/>
    <lineage>
        <taxon>Eukaryota</taxon>
        <taxon>Metazoa</taxon>
        <taxon>Chordata</taxon>
        <taxon>Craniata</taxon>
        <taxon>Vertebrata</taxon>
        <taxon>Euteleostomi</taxon>
        <taxon>Amphibia</taxon>
        <taxon>Batrachia</taxon>
        <taxon>Caudata</taxon>
        <taxon>Salamandroidea</taxon>
        <taxon>Salamandridae</taxon>
        <taxon>Pleurodelinae</taxon>
        <taxon>Pleurodeles</taxon>
    </lineage>
</organism>
<keyword evidence="3" id="KW-1185">Reference proteome</keyword>
<feature type="region of interest" description="Disordered" evidence="1">
    <location>
        <begin position="14"/>
        <end position="62"/>
    </location>
</feature>
<protein>
    <submittedName>
        <fullName evidence="2">Uncharacterized protein</fullName>
    </submittedName>
</protein>
<dbReference type="AlphaFoldDB" id="A0AAV7QVX7"/>
<feature type="non-terminal residue" evidence="2">
    <location>
        <position position="1"/>
    </location>
</feature>